<dbReference type="Proteomes" id="UP000070463">
    <property type="component" value="Unassembled WGS sequence"/>
</dbReference>
<dbReference type="AlphaFoldDB" id="A0A133UVQ6"/>
<sequence length="113" mass="13044">MSEYFDGPTYVRCLVQLKKPMKIEISESLNIEKTALFPVNSVMFVDFEIANMWSEKDKAEIIGISKEEYRKLDRQLNEAEMLELVLRYKGTNFVKGDNEKAVQLKASLGLEDC</sequence>
<keyword evidence="2" id="KW-1185">Reference proteome</keyword>
<name>A0A133UVQ6_9EURY</name>
<protein>
    <submittedName>
        <fullName evidence="1">Uncharacterized protein</fullName>
    </submittedName>
</protein>
<comment type="caution">
    <text evidence="1">The sequence shown here is derived from an EMBL/GenBank/DDBJ whole genome shotgun (WGS) entry which is preliminary data.</text>
</comment>
<dbReference type="EMBL" id="LHXR01000004">
    <property type="protein sequence ID" value="KXA98282.1"/>
    <property type="molecule type" value="Genomic_DNA"/>
</dbReference>
<evidence type="ECO:0000313" key="2">
    <source>
        <dbReference type="Proteomes" id="UP000070463"/>
    </source>
</evidence>
<gene>
    <name evidence="1" type="ORF">AKJ37_00670</name>
</gene>
<organism evidence="1 2">
    <name type="scientific">candidate division MSBL1 archaeon SCGC-AAA259I09</name>
    <dbReference type="NCBI Taxonomy" id="1698267"/>
    <lineage>
        <taxon>Archaea</taxon>
        <taxon>Methanobacteriati</taxon>
        <taxon>Methanobacteriota</taxon>
        <taxon>candidate division MSBL1</taxon>
    </lineage>
</organism>
<accession>A0A133UVQ6</accession>
<proteinExistence type="predicted"/>
<reference evidence="1 2" key="1">
    <citation type="journal article" date="2016" name="Sci. Rep.">
        <title>Metabolic traits of an uncultured archaeal lineage -MSBL1- from brine pools of the Red Sea.</title>
        <authorList>
            <person name="Mwirichia R."/>
            <person name="Alam I."/>
            <person name="Rashid M."/>
            <person name="Vinu M."/>
            <person name="Ba-Alawi W."/>
            <person name="Anthony Kamau A."/>
            <person name="Kamanda Ngugi D."/>
            <person name="Goker M."/>
            <person name="Klenk H.P."/>
            <person name="Bajic V."/>
            <person name="Stingl U."/>
        </authorList>
    </citation>
    <scope>NUCLEOTIDE SEQUENCE [LARGE SCALE GENOMIC DNA]</scope>
    <source>
        <strain evidence="1">SCGC-AAA259I09</strain>
    </source>
</reference>
<evidence type="ECO:0000313" key="1">
    <source>
        <dbReference type="EMBL" id="KXA98282.1"/>
    </source>
</evidence>